<dbReference type="Proteomes" id="UP000075635">
    <property type="component" value="Unassembled WGS sequence"/>
</dbReference>
<dbReference type="GO" id="GO:0005886">
    <property type="term" value="C:plasma membrane"/>
    <property type="evidence" value="ECO:0007669"/>
    <property type="project" value="TreeGrafter"/>
</dbReference>
<dbReference type="SUPFAM" id="SSF63829">
    <property type="entry name" value="Calcium-dependent phosphotriesterase"/>
    <property type="match status" value="1"/>
</dbReference>
<dbReference type="GO" id="GO:0042813">
    <property type="term" value="F:Wnt receptor activity"/>
    <property type="evidence" value="ECO:0007669"/>
    <property type="project" value="TreeGrafter"/>
</dbReference>
<feature type="region of interest" description="Disordered" evidence="1">
    <location>
        <begin position="35"/>
        <end position="81"/>
    </location>
</feature>
<dbReference type="GO" id="GO:0017147">
    <property type="term" value="F:Wnt-protein binding"/>
    <property type="evidence" value="ECO:0007669"/>
    <property type="project" value="TreeGrafter"/>
</dbReference>
<dbReference type="InterPro" id="IPR050778">
    <property type="entry name" value="Cueball_EGF_LRP_Nidogen"/>
</dbReference>
<feature type="compositionally biased region" description="Gly residues" evidence="1">
    <location>
        <begin position="35"/>
        <end position="76"/>
    </location>
</feature>
<name>A0A150R365_SORCE</name>
<dbReference type="AlphaFoldDB" id="A0A150R365"/>
<dbReference type="PROSITE" id="PS51257">
    <property type="entry name" value="PROKAR_LIPOPROTEIN"/>
    <property type="match status" value="1"/>
</dbReference>
<dbReference type="EMBL" id="JEMB01003245">
    <property type="protein sequence ID" value="KYF74623.1"/>
    <property type="molecule type" value="Genomic_DNA"/>
</dbReference>
<reference evidence="3 4" key="1">
    <citation type="submission" date="2014-02" db="EMBL/GenBank/DDBJ databases">
        <title>The small core and large imbalanced accessory genome model reveals a collaborative survival strategy of Sorangium cellulosum strains in nature.</title>
        <authorList>
            <person name="Han K."/>
            <person name="Peng R."/>
            <person name="Blom J."/>
            <person name="Li Y.-Z."/>
        </authorList>
    </citation>
    <scope>NUCLEOTIDE SEQUENCE [LARGE SCALE GENOMIC DNA]</scope>
    <source>
        <strain evidence="3 4">So0011-07</strain>
    </source>
</reference>
<dbReference type="PANTHER" id="PTHR46513">
    <property type="entry name" value="VITELLOGENIN RECEPTOR-LIKE PROTEIN-RELATED-RELATED"/>
    <property type="match status" value="1"/>
</dbReference>
<feature type="chain" id="PRO_5007567461" evidence="2">
    <location>
        <begin position="21"/>
        <end position="426"/>
    </location>
</feature>
<organism evidence="3 4">
    <name type="scientific">Sorangium cellulosum</name>
    <name type="common">Polyangium cellulosum</name>
    <dbReference type="NCBI Taxonomy" id="56"/>
    <lineage>
        <taxon>Bacteria</taxon>
        <taxon>Pseudomonadati</taxon>
        <taxon>Myxococcota</taxon>
        <taxon>Polyangia</taxon>
        <taxon>Polyangiales</taxon>
        <taxon>Polyangiaceae</taxon>
        <taxon>Sorangium</taxon>
    </lineage>
</organism>
<dbReference type="InterPro" id="IPR011042">
    <property type="entry name" value="6-blade_b-propeller_TolB-like"/>
</dbReference>
<evidence type="ECO:0000256" key="1">
    <source>
        <dbReference type="SAM" id="MobiDB-lite"/>
    </source>
</evidence>
<gene>
    <name evidence="3" type="ORF">BE17_24090</name>
</gene>
<evidence type="ECO:0000256" key="2">
    <source>
        <dbReference type="SAM" id="SignalP"/>
    </source>
</evidence>
<dbReference type="SUPFAM" id="SSF101898">
    <property type="entry name" value="NHL repeat"/>
    <property type="match status" value="1"/>
</dbReference>
<dbReference type="Gene3D" id="2.120.10.30">
    <property type="entry name" value="TolB, C-terminal domain"/>
    <property type="match status" value="2"/>
</dbReference>
<protein>
    <submittedName>
        <fullName evidence="3">Uncharacterized protein</fullName>
    </submittedName>
</protein>
<comment type="caution">
    <text evidence="3">The sequence shown here is derived from an EMBL/GenBank/DDBJ whole genome shotgun (WGS) entry which is preliminary data.</text>
</comment>
<feature type="signal peptide" evidence="2">
    <location>
        <begin position="1"/>
        <end position="20"/>
    </location>
</feature>
<sequence>MQSTMRRTVLLALFSGLAVAACSSPDAESLFAAGGAGPGSTASSGGGDGGAPGEGGAPGNGGAPGEGGAGGTGGDEGPVIVDPPVCGDTYVDCDGNEENGCEVNVMGDALHCGTCPVPCRGSCQEGTCVQTRTHAMGQHDPLYIAVAGGDLFWTNGEEGSVMQWSHETEETTVIASDQVEPAGIKADATHVFWVTQGDRDPYTGAVVRARRGSDEAPVVVAAAQTAPFGLALDDEFVYWTNREGGGGVVRARKDSNGNGPFTTIWGGAGSPHAVIVDATHVYWTVLPLDDGEGRVMAARKDSKGEGPFTTIATAQGAVREIALDGTYVYWTTSSTGTVMRAPKVGGQGEVTALVTGAPNPRGIVADRTGVYWTDPESVNIMKIWPNGIQGTFVAREASPYGIALDAERVYWTNGLGSNGTIESAPK</sequence>
<dbReference type="GO" id="GO:0060070">
    <property type="term" value="P:canonical Wnt signaling pathway"/>
    <property type="evidence" value="ECO:0007669"/>
    <property type="project" value="TreeGrafter"/>
</dbReference>
<proteinExistence type="predicted"/>
<evidence type="ECO:0000313" key="4">
    <source>
        <dbReference type="Proteomes" id="UP000075635"/>
    </source>
</evidence>
<keyword evidence="2" id="KW-0732">Signal</keyword>
<accession>A0A150R365</accession>
<evidence type="ECO:0000313" key="3">
    <source>
        <dbReference type="EMBL" id="KYF74623.1"/>
    </source>
</evidence>
<dbReference type="PANTHER" id="PTHR46513:SF13">
    <property type="entry name" value="EGF-LIKE DOMAIN-CONTAINING PROTEIN"/>
    <property type="match status" value="1"/>
</dbReference>